<dbReference type="NCBIfam" id="TIGR01727">
    <property type="entry name" value="oligo_HPY"/>
    <property type="match status" value="1"/>
</dbReference>
<dbReference type="InterPro" id="IPR027417">
    <property type="entry name" value="P-loop_NTPase"/>
</dbReference>
<dbReference type="SMART" id="SM00382">
    <property type="entry name" value="AAA"/>
    <property type="match status" value="1"/>
</dbReference>
<dbReference type="InterPro" id="IPR017871">
    <property type="entry name" value="ABC_transporter-like_CS"/>
</dbReference>
<dbReference type="InterPro" id="IPR003439">
    <property type="entry name" value="ABC_transporter-like_ATP-bd"/>
</dbReference>
<proteinExistence type="inferred from homology"/>
<evidence type="ECO:0000256" key="3">
    <source>
        <dbReference type="ARBA" id="ARBA00022448"/>
    </source>
</evidence>
<evidence type="ECO:0000313" key="12">
    <source>
        <dbReference type="Proteomes" id="UP000095651"/>
    </source>
</evidence>
<dbReference type="SUPFAM" id="SSF52540">
    <property type="entry name" value="P-loop containing nucleoside triphosphate hydrolases"/>
    <property type="match status" value="1"/>
</dbReference>
<comment type="subcellular location">
    <subcellularLocation>
        <location evidence="1">Cell membrane</location>
        <topology evidence="1">Peripheral membrane protein</topology>
    </subcellularLocation>
</comment>
<dbReference type="PROSITE" id="PS50893">
    <property type="entry name" value="ABC_TRANSPORTER_2"/>
    <property type="match status" value="1"/>
</dbReference>
<dbReference type="GO" id="GO:0016887">
    <property type="term" value="F:ATP hydrolysis activity"/>
    <property type="evidence" value="ECO:0007669"/>
    <property type="project" value="InterPro"/>
</dbReference>
<evidence type="ECO:0000256" key="7">
    <source>
        <dbReference type="ARBA" id="ARBA00023136"/>
    </source>
</evidence>
<comment type="similarity">
    <text evidence="2">Belongs to the ABC transporter superfamily.</text>
</comment>
<dbReference type="Pfam" id="PF00005">
    <property type="entry name" value="ABC_tran"/>
    <property type="match status" value="1"/>
</dbReference>
<accession>A0A174LEM0</accession>
<dbReference type="Proteomes" id="UP000261257">
    <property type="component" value="Unassembled WGS sequence"/>
</dbReference>
<dbReference type="AlphaFoldDB" id="A0A174LEM0"/>
<dbReference type="Pfam" id="PF08352">
    <property type="entry name" value="oligo_HPY"/>
    <property type="match status" value="1"/>
</dbReference>
<dbReference type="PANTHER" id="PTHR43297">
    <property type="entry name" value="OLIGOPEPTIDE TRANSPORT ATP-BINDING PROTEIN APPD"/>
    <property type="match status" value="1"/>
</dbReference>
<evidence type="ECO:0000313" key="14">
    <source>
        <dbReference type="Proteomes" id="UP000261257"/>
    </source>
</evidence>
<dbReference type="EMBL" id="QSSQ01000004">
    <property type="protein sequence ID" value="RGM06905.1"/>
    <property type="molecule type" value="Genomic_DNA"/>
</dbReference>
<reference evidence="13 14" key="2">
    <citation type="submission" date="2018-08" db="EMBL/GenBank/DDBJ databases">
        <title>A genome reference for cultivated species of the human gut microbiota.</title>
        <authorList>
            <person name="Zou Y."/>
            <person name="Xue W."/>
            <person name="Luo G."/>
        </authorList>
    </citation>
    <scope>NUCLEOTIDE SEQUENCE [LARGE SCALE GENOMIC DNA]</scope>
    <source>
        <strain evidence="10 13">AF19-13AC</strain>
        <strain evidence="11 14">TF05-11AC</strain>
    </source>
</reference>
<dbReference type="PANTHER" id="PTHR43297:SF2">
    <property type="entry name" value="DIPEPTIDE TRANSPORT ATP-BINDING PROTEIN DPPD"/>
    <property type="match status" value="1"/>
</dbReference>
<evidence type="ECO:0000313" key="10">
    <source>
        <dbReference type="EMBL" id="RGD71911.1"/>
    </source>
</evidence>
<dbReference type="InterPro" id="IPR050388">
    <property type="entry name" value="ABC_Ni/Peptide_Import"/>
</dbReference>
<dbReference type="Proteomes" id="UP000261023">
    <property type="component" value="Unassembled WGS sequence"/>
</dbReference>
<keyword evidence="6 9" id="KW-0067">ATP-binding</keyword>
<dbReference type="FunFam" id="3.40.50.300:FF:000016">
    <property type="entry name" value="Oligopeptide ABC transporter ATP-binding component"/>
    <property type="match status" value="1"/>
</dbReference>
<evidence type="ECO:0000259" key="8">
    <source>
        <dbReference type="PROSITE" id="PS50893"/>
    </source>
</evidence>
<evidence type="ECO:0000256" key="4">
    <source>
        <dbReference type="ARBA" id="ARBA00022475"/>
    </source>
</evidence>
<dbReference type="OrthoDB" id="9806285at2"/>
<keyword evidence="9" id="KW-0378">Hydrolase</keyword>
<name>A0A174LEM0_9FIRM</name>
<dbReference type="GO" id="GO:0015833">
    <property type="term" value="P:peptide transport"/>
    <property type="evidence" value="ECO:0007669"/>
    <property type="project" value="InterPro"/>
</dbReference>
<feature type="domain" description="ABC transporter" evidence="8">
    <location>
        <begin position="8"/>
        <end position="260"/>
    </location>
</feature>
<keyword evidence="5" id="KW-0547">Nucleotide-binding</keyword>
<protein>
    <submittedName>
        <fullName evidence="10">ABC transporter ATP-binding protein</fullName>
    </submittedName>
    <submittedName>
        <fullName evidence="9">Oligopeptide transport system, ATP-binding protein OppD</fullName>
        <ecNumber evidence="9">3.6.3.-</ecNumber>
    </submittedName>
</protein>
<dbReference type="EC" id="3.6.3.-" evidence="9"/>
<evidence type="ECO:0000313" key="9">
    <source>
        <dbReference type="EMBL" id="CUP20997.1"/>
    </source>
</evidence>
<dbReference type="GO" id="GO:0005886">
    <property type="term" value="C:plasma membrane"/>
    <property type="evidence" value="ECO:0007669"/>
    <property type="project" value="UniProtKB-SubCell"/>
</dbReference>
<keyword evidence="7" id="KW-0472">Membrane</keyword>
<dbReference type="EMBL" id="CYZE01000021">
    <property type="protein sequence ID" value="CUP20997.1"/>
    <property type="molecule type" value="Genomic_DNA"/>
</dbReference>
<reference evidence="9 12" key="1">
    <citation type="submission" date="2015-09" db="EMBL/GenBank/DDBJ databases">
        <authorList>
            <consortium name="Pathogen Informatics"/>
        </authorList>
    </citation>
    <scope>NUCLEOTIDE SEQUENCE [LARGE SCALE GENOMIC DNA]</scope>
    <source>
        <strain evidence="9 12">2789STDY5608850</strain>
    </source>
</reference>
<organism evidence="9 12">
    <name type="scientific">Hungatella hathewayi</name>
    <dbReference type="NCBI Taxonomy" id="154046"/>
    <lineage>
        <taxon>Bacteria</taxon>
        <taxon>Bacillati</taxon>
        <taxon>Bacillota</taxon>
        <taxon>Clostridia</taxon>
        <taxon>Lachnospirales</taxon>
        <taxon>Lachnospiraceae</taxon>
        <taxon>Hungatella</taxon>
    </lineage>
</organism>
<dbReference type="GO" id="GO:0005524">
    <property type="term" value="F:ATP binding"/>
    <property type="evidence" value="ECO:0007669"/>
    <property type="project" value="UniProtKB-KW"/>
</dbReference>
<dbReference type="InterPro" id="IPR013563">
    <property type="entry name" value="Oligopep_ABC_C"/>
</dbReference>
<evidence type="ECO:0000256" key="2">
    <source>
        <dbReference type="ARBA" id="ARBA00005417"/>
    </source>
</evidence>
<sequence length="335" mass="36806">MEEKKVLLDVKNLRTSFFTDAGEVKSVNDVSFHVNEREVVAVVGESGSGKSVTQLSVLQLIQSPPGKIIGGEVWFEGNNLLTYSKKQMCSIRGNGISMIFQEPMTSLNPVYTVGNQLTEVLRAHNKNMSKQEAWKRGVEALAAVGIPDPEERMKNYPFEMSGGMRQRAMIAISVACNSKLIVADEPTTALDVTTQAQVMELLISLVEKKGTSIIVVTHNLGLVTRYADRIYVMYAGRIVESGTTEMLLTNPRHPYTLGLLASVPRLDDNKNEKLVPIEGTPPNLANIPEYCSFYPRCPYACEKCKNEAAPELRPVGETGHFMACHLDVRGGNASA</sequence>
<evidence type="ECO:0000256" key="5">
    <source>
        <dbReference type="ARBA" id="ARBA00022741"/>
    </source>
</evidence>
<gene>
    <name evidence="9" type="primary">oppD_2</name>
    <name evidence="10" type="ORF">DWX31_02400</name>
    <name evidence="11" type="ORF">DXC39_07485</name>
    <name evidence="9" type="ORF">ERS852407_05299</name>
</gene>
<dbReference type="EMBL" id="QTJW01000002">
    <property type="protein sequence ID" value="RGD71911.1"/>
    <property type="molecule type" value="Genomic_DNA"/>
</dbReference>
<evidence type="ECO:0000256" key="6">
    <source>
        <dbReference type="ARBA" id="ARBA00022840"/>
    </source>
</evidence>
<dbReference type="RefSeq" id="WP_029465479.1">
    <property type="nucleotide sequence ID" value="NZ_CABIXC010000021.1"/>
</dbReference>
<evidence type="ECO:0000256" key="1">
    <source>
        <dbReference type="ARBA" id="ARBA00004202"/>
    </source>
</evidence>
<evidence type="ECO:0000313" key="13">
    <source>
        <dbReference type="Proteomes" id="UP000261023"/>
    </source>
</evidence>
<keyword evidence="4" id="KW-1003">Cell membrane</keyword>
<dbReference type="CDD" id="cd03257">
    <property type="entry name" value="ABC_NikE_OppD_transporters"/>
    <property type="match status" value="1"/>
</dbReference>
<dbReference type="InterPro" id="IPR003593">
    <property type="entry name" value="AAA+_ATPase"/>
</dbReference>
<dbReference type="PROSITE" id="PS00211">
    <property type="entry name" value="ABC_TRANSPORTER_1"/>
    <property type="match status" value="1"/>
</dbReference>
<dbReference type="Proteomes" id="UP000095651">
    <property type="component" value="Unassembled WGS sequence"/>
</dbReference>
<dbReference type="Gene3D" id="3.40.50.300">
    <property type="entry name" value="P-loop containing nucleotide triphosphate hydrolases"/>
    <property type="match status" value="1"/>
</dbReference>
<keyword evidence="3" id="KW-0813">Transport</keyword>
<evidence type="ECO:0000313" key="11">
    <source>
        <dbReference type="EMBL" id="RGM06905.1"/>
    </source>
</evidence>